<feature type="region of interest" description="Disordered" evidence="1">
    <location>
        <begin position="1"/>
        <end position="21"/>
    </location>
</feature>
<protein>
    <submittedName>
        <fullName evidence="3">Unannotated protein</fullName>
    </submittedName>
</protein>
<organism evidence="3">
    <name type="scientific">freshwater metagenome</name>
    <dbReference type="NCBI Taxonomy" id="449393"/>
    <lineage>
        <taxon>unclassified sequences</taxon>
        <taxon>metagenomes</taxon>
        <taxon>ecological metagenomes</taxon>
    </lineage>
</organism>
<keyword evidence="2" id="KW-0472">Membrane</keyword>
<gene>
    <name evidence="3" type="ORF">UFOPK3001_02078</name>
</gene>
<reference evidence="3" key="1">
    <citation type="submission" date="2020-05" db="EMBL/GenBank/DDBJ databases">
        <authorList>
            <person name="Chiriac C."/>
            <person name="Salcher M."/>
            <person name="Ghai R."/>
            <person name="Kavagutti S V."/>
        </authorList>
    </citation>
    <scope>NUCLEOTIDE SEQUENCE</scope>
</reference>
<feature type="compositionally biased region" description="Polar residues" evidence="1">
    <location>
        <begin position="1"/>
        <end position="19"/>
    </location>
</feature>
<evidence type="ECO:0000256" key="2">
    <source>
        <dbReference type="SAM" id="Phobius"/>
    </source>
</evidence>
<evidence type="ECO:0000313" key="3">
    <source>
        <dbReference type="EMBL" id="CAB4818905.1"/>
    </source>
</evidence>
<name>A0A6J6ZDM5_9ZZZZ</name>
<feature type="transmembrane region" description="Helical" evidence="2">
    <location>
        <begin position="27"/>
        <end position="59"/>
    </location>
</feature>
<proteinExistence type="predicted"/>
<dbReference type="EMBL" id="CAFAAJ010000171">
    <property type="protein sequence ID" value="CAB4818905.1"/>
    <property type="molecule type" value="Genomic_DNA"/>
</dbReference>
<keyword evidence="2" id="KW-0812">Transmembrane</keyword>
<evidence type="ECO:0000256" key="1">
    <source>
        <dbReference type="SAM" id="MobiDB-lite"/>
    </source>
</evidence>
<dbReference type="AlphaFoldDB" id="A0A6J6ZDM5"/>
<accession>A0A6J6ZDM5</accession>
<sequence>MSDSVGNVSAASTSPSPTRGASAIDEVVGAAVIAAVVATALVGVATVSCGMVLGAVVVVTESTARRKSLASSDWLDRNSMLVPHNW</sequence>
<keyword evidence="2" id="KW-1133">Transmembrane helix</keyword>